<dbReference type="AlphaFoldDB" id="A0A7J2U336"/>
<name>A0A7J2U336_9CREN</name>
<comment type="caution">
    <text evidence="1">The sequence shown here is derived from an EMBL/GenBank/DDBJ whole genome shotgun (WGS) entry which is preliminary data.</text>
</comment>
<dbReference type="EMBL" id="DSEU01000039">
    <property type="protein sequence ID" value="HEM66979.1"/>
    <property type="molecule type" value="Genomic_DNA"/>
</dbReference>
<accession>A0A7J2U336</accession>
<organism evidence="1">
    <name type="scientific">Ignisphaera aggregans</name>
    <dbReference type="NCBI Taxonomy" id="334771"/>
    <lineage>
        <taxon>Archaea</taxon>
        <taxon>Thermoproteota</taxon>
        <taxon>Thermoprotei</taxon>
        <taxon>Desulfurococcales</taxon>
        <taxon>Desulfurococcaceae</taxon>
        <taxon>Ignisphaera</taxon>
    </lineage>
</organism>
<reference evidence="1" key="1">
    <citation type="journal article" date="2020" name="mSystems">
        <title>Genome- and Community-Level Interaction Insights into Carbon Utilization and Element Cycling Functions of Hydrothermarchaeota in Hydrothermal Sediment.</title>
        <authorList>
            <person name="Zhou Z."/>
            <person name="Liu Y."/>
            <person name="Xu W."/>
            <person name="Pan J."/>
            <person name="Luo Z.H."/>
            <person name="Li M."/>
        </authorList>
    </citation>
    <scope>NUCLEOTIDE SEQUENCE [LARGE SCALE GENOMIC DNA]</scope>
    <source>
        <strain evidence="1">SpSt-125</strain>
    </source>
</reference>
<gene>
    <name evidence="1" type="ORF">ENO26_05370</name>
</gene>
<proteinExistence type="predicted"/>
<protein>
    <submittedName>
        <fullName evidence="1">Uncharacterized protein</fullName>
    </submittedName>
</protein>
<evidence type="ECO:0000313" key="1">
    <source>
        <dbReference type="EMBL" id="HEM66979.1"/>
    </source>
</evidence>
<sequence length="93" mass="10735">MYPLTKILWFKEGKRFRDFKRITFVKDYIIYRLSNTWVRMTSALSVAVVALRALGYYNSIDTVGFEHVKGKRLGVAEPEPSICEAWQAISAQS</sequence>